<keyword evidence="3" id="KW-1185">Reference proteome</keyword>
<dbReference type="EMBL" id="CP089984">
    <property type="protein sequence ID" value="WXB16767.1"/>
    <property type="molecule type" value="Genomic_DNA"/>
</dbReference>
<evidence type="ECO:0000313" key="3">
    <source>
        <dbReference type="Proteomes" id="UP001370348"/>
    </source>
</evidence>
<gene>
    <name evidence="2" type="ORF">LZC94_05690</name>
</gene>
<dbReference type="Pfam" id="PF01323">
    <property type="entry name" value="DSBA"/>
    <property type="match status" value="2"/>
</dbReference>
<proteinExistence type="predicted"/>
<feature type="domain" description="DSBA-like thioredoxin" evidence="1">
    <location>
        <begin position="5"/>
        <end position="206"/>
    </location>
</feature>
<name>A0ABZ2M577_9BACT</name>
<dbReference type="InterPro" id="IPR001853">
    <property type="entry name" value="DSBA-like_thioredoxin_dom"/>
</dbReference>
<dbReference type="RefSeq" id="WP_394826397.1">
    <property type="nucleotide sequence ID" value="NZ_CP089984.1"/>
</dbReference>
<dbReference type="InterPro" id="IPR051924">
    <property type="entry name" value="GST_Kappa/NadH"/>
</dbReference>
<reference evidence="2 3" key="1">
    <citation type="submission" date="2021-12" db="EMBL/GenBank/DDBJ databases">
        <title>Discovery of the Pendulisporaceae a myxobacterial family with distinct sporulation behavior and unique specialized metabolism.</title>
        <authorList>
            <person name="Garcia R."/>
            <person name="Popoff A."/>
            <person name="Bader C.D."/>
            <person name="Loehr J."/>
            <person name="Walesch S."/>
            <person name="Walt C."/>
            <person name="Boldt J."/>
            <person name="Bunk B."/>
            <person name="Haeckl F.J.F.P.J."/>
            <person name="Gunesch A.P."/>
            <person name="Birkelbach J."/>
            <person name="Nuebel U."/>
            <person name="Pietschmann T."/>
            <person name="Bach T."/>
            <person name="Mueller R."/>
        </authorList>
    </citation>
    <scope>NUCLEOTIDE SEQUENCE [LARGE SCALE GENOMIC DNA]</scope>
    <source>
        <strain evidence="2 3">MSr11954</strain>
    </source>
</reference>
<evidence type="ECO:0000259" key="1">
    <source>
        <dbReference type="Pfam" id="PF01323"/>
    </source>
</evidence>
<dbReference type="PANTHER" id="PTHR42943">
    <property type="entry name" value="GLUTATHIONE S-TRANSFERASE KAPPA"/>
    <property type="match status" value="1"/>
</dbReference>
<dbReference type="Gene3D" id="3.40.30.10">
    <property type="entry name" value="Glutaredoxin"/>
    <property type="match status" value="2"/>
</dbReference>
<dbReference type="Proteomes" id="UP001370348">
    <property type="component" value="Chromosome"/>
</dbReference>
<dbReference type="GO" id="GO:0016853">
    <property type="term" value="F:isomerase activity"/>
    <property type="evidence" value="ECO:0007669"/>
    <property type="project" value="UniProtKB-KW"/>
</dbReference>
<protein>
    <submittedName>
        <fullName evidence="2">2-hydroxychromene-2-carboxylate isomerase</fullName>
    </submittedName>
</protein>
<organism evidence="2 3">
    <name type="scientific">Pendulispora albinea</name>
    <dbReference type="NCBI Taxonomy" id="2741071"/>
    <lineage>
        <taxon>Bacteria</taxon>
        <taxon>Pseudomonadati</taxon>
        <taxon>Myxococcota</taxon>
        <taxon>Myxococcia</taxon>
        <taxon>Myxococcales</taxon>
        <taxon>Sorangiineae</taxon>
        <taxon>Pendulisporaceae</taxon>
        <taxon>Pendulispora</taxon>
    </lineage>
</organism>
<keyword evidence="2" id="KW-0413">Isomerase</keyword>
<accession>A0ABZ2M577</accession>
<feature type="domain" description="DSBA-like thioredoxin" evidence="1">
    <location>
        <begin position="224"/>
        <end position="413"/>
    </location>
</feature>
<dbReference type="PANTHER" id="PTHR42943:SF2">
    <property type="entry name" value="GLUTATHIONE S-TRANSFERASE KAPPA 1"/>
    <property type="match status" value="1"/>
</dbReference>
<sequence length="415" mass="46662">MPRSLQFWFDYSCPYAYLGSTQVEALAQRMGAELTYEPMLLGGVFKANGTPQNSMDELSPAKAQHNALDMLRWAKLYDVPLEVPVLHPMRTVEALRATLVTGIDPAVVHGFFRAYWVHGRQVSNPETLRDVLRAAGHDPAAVLARMLEPKVKDDLRARTERAVGRGIFGAPSYVVTDDPLAASGSSSSSQRRERMYWGQDRMDLVEGKGFAPRTYERTAQMAHTLDLYWDFSSPFAYLGSTQADALAARTGATLTWHPMLLGGLFKSIGQADAPIDTFSESKRRHALQDMQRWADYWGVPFNFPTRFPMVTVKALRVYLVLPEARRREFREKTFRAYWAEDRDISSDEVLRDLIGEGAGEVLARISAPEIKQELLSATQRAVDRGVFGAPTWVVDGKDLYWGQDRLPLVERALTA</sequence>
<dbReference type="InterPro" id="IPR036249">
    <property type="entry name" value="Thioredoxin-like_sf"/>
</dbReference>
<evidence type="ECO:0000313" key="2">
    <source>
        <dbReference type="EMBL" id="WXB16767.1"/>
    </source>
</evidence>
<dbReference type="InterPro" id="IPR044087">
    <property type="entry name" value="NahD-like"/>
</dbReference>
<dbReference type="SUPFAM" id="SSF52833">
    <property type="entry name" value="Thioredoxin-like"/>
    <property type="match status" value="2"/>
</dbReference>
<dbReference type="CDD" id="cd03022">
    <property type="entry name" value="DsbA_HCCA_Iso"/>
    <property type="match status" value="2"/>
</dbReference>